<evidence type="ECO:0000313" key="3">
    <source>
        <dbReference type="EMBL" id="MFC4748622.1"/>
    </source>
</evidence>
<dbReference type="EMBL" id="JBHSGV010000005">
    <property type="protein sequence ID" value="MFC4748622.1"/>
    <property type="molecule type" value="Genomic_DNA"/>
</dbReference>
<feature type="transmembrane region" description="Helical" evidence="1">
    <location>
        <begin position="7"/>
        <end position="24"/>
    </location>
</feature>
<dbReference type="InterPro" id="IPR050248">
    <property type="entry name" value="Polysacc_deacetylase_ArnD"/>
</dbReference>
<accession>A0ABV9PGM8</accession>
<organism evidence="3 4">
    <name type="scientific">Flavobacterium branchiicola</name>
    <dbReference type="NCBI Taxonomy" id="1114875"/>
    <lineage>
        <taxon>Bacteria</taxon>
        <taxon>Pseudomonadati</taxon>
        <taxon>Bacteroidota</taxon>
        <taxon>Flavobacteriia</taxon>
        <taxon>Flavobacteriales</taxon>
        <taxon>Flavobacteriaceae</taxon>
        <taxon>Flavobacterium</taxon>
    </lineage>
</organism>
<sequence length="267" mass="30670">MITHKNISLFFIFLLLILNLLNLYTAINFWWFVLIILIWIGINAFGSARISSNYHVKAFCNNPSETEKKIALTFDDGPSIYTLEVLELLRTYNAKATFFCIGKNIEAHPEILQKVIDKGHLVGNHSYSHSKFFDFYHEAKITDELRKTDKLLEKFTSGKINFFRPPYGVTTPSIRRALKKTGHKVIGWNIRSLDGGIKDEKLILNRIKKRVSPGGIVLLHDTAPHSVLVLEQFLQFLQQNNYEVVSVEELLKLKAYLTDSDKSNLLD</sequence>
<evidence type="ECO:0000256" key="1">
    <source>
        <dbReference type="SAM" id="Phobius"/>
    </source>
</evidence>
<protein>
    <submittedName>
        <fullName evidence="3">Polysaccharide deacetylase family protein</fullName>
        <ecNumber evidence="3">3.-.-.-</ecNumber>
    </submittedName>
</protein>
<feature type="transmembrane region" description="Helical" evidence="1">
    <location>
        <begin position="30"/>
        <end position="48"/>
    </location>
</feature>
<comment type="caution">
    <text evidence="3">The sequence shown here is derived from an EMBL/GenBank/DDBJ whole genome shotgun (WGS) entry which is preliminary data.</text>
</comment>
<feature type="domain" description="NodB homology" evidence="2">
    <location>
        <begin position="68"/>
        <end position="245"/>
    </location>
</feature>
<dbReference type="EC" id="3.-.-.-" evidence="3"/>
<evidence type="ECO:0000313" key="4">
    <source>
        <dbReference type="Proteomes" id="UP001595935"/>
    </source>
</evidence>
<proteinExistence type="predicted"/>
<dbReference type="SUPFAM" id="SSF88713">
    <property type="entry name" value="Glycoside hydrolase/deacetylase"/>
    <property type="match status" value="1"/>
</dbReference>
<dbReference type="CDD" id="cd10917">
    <property type="entry name" value="CE4_NodB_like_6s_7s"/>
    <property type="match status" value="1"/>
</dbReference>
<dbReference type="Pfam" id="PF01522">
    <property type="entry name" value="Polysacc_deac_1"/>
    <property type="match status" value="1"/>
</dbReference>
<keyword evidence="1" id="KW-1133">Transmembrane helix</keyword>
<keyword evidence="1" id="KW-0812">Transmembrane</keyword>
<dbReference type="PROSITE" id="PS51677">
    <property type="entry name" value="NODB"/>
    <property type="match status" value="1"/>
</dbReference>
<dbReference type="PANTHER" id="PTHR10587">
    <property type="entry name" value="GLYCOSYL TRANSFERASE-RELATED"/>
    <property type="match status" value="1"/>
</dbReference>
<gene>
    <name evidence="3" type="ORF">ACFO5S_14295</name>
</gene>
<keyword evidence="3" id="KW-0378">Hydrolase</keyword>
<dbReference type="RefSeq" id="WP_213258595.1">
    <property type="nucleotide sequence ID" value="NZ_JAGYWA010000005.1"/>
</dbReference>
<dbReference type="GO" id="GO:0016787">
    <property type="term" value="F:hydrolase activity"/>
    <property type="evidence" value="ECO:0007669"/>
    <property type="project" value="UniProtKB-KW"/>
</dbReference>
<name>A0ABV9PGM8_9FLAO</name>
<dbReference type="InterPro" id="IPR002509">
    <property type="entry name" value="NODB_dom"/>
</dbReference>
<dbReference type="Proteomes" id="UP001595935">
    <property type="component" value="Unassembled WGS sequence"/>
</dbReference>
<dbReference type="InterPro" id="IPR011330">
    <property type="entry name" value="Glyco_hydro/deAcase_b/a-brl"/>
</dbReference>
<keyword evidence="4" id="KW-1185">Reference proteome</keyword>
<reference evidence="4" key="1">
    <citation type="journal article" date="2019" name="Int. J. Syst. Evol. Microbiol.">
        <title>The Global Catalogue of Microorganisms (GCM) 10K type strain sequencing project: providing services to taxonomists for standard genome sequencing and annotation.</title>
        <authorList>
            <consortium name="The Broad Institute Genomics Platform"/>
            <consortium name="The Broad Institute Genome Sequencing Center for Infectious Disease"/>
            <person name="Wu L."/>
            <person name="Ma J."/>
        </authorList>
    </citation>
    <scope>NUCLEOTIDE SEQUENCE [LARGE SCALE GENOMIC DNA]</scope>
    <source>
        <strain evidence="4">WYCCWR 13023</strain>
    </source>
</reference>
<dbReference type="Gene3D" id="3.20.20.370">
    <property type="entry name" value="Glycoside hydrolase/deacetylase"/>
    <property type="match status" value="1"/>
</dbReference>
<evidence type="ECO:0000259" key="2">
    <source>
        <dbReference type="PROSITE" id="PS51677"/>
    </source>
</evidence>
<keyword evidence="1" id="KW-0472">Membrane</keyword>